<evidence type="ECO:0000313" key="1">
    <source>
        <dbReference type="EMBL" id="CAJ1410944.1"/>
    </source>
</evidence>
<dbReference type="Proteomes" id="UP001178507">
    <property type="component" value="Unassembled WGS sequence"/>
</dbReference>
<keyword evidence="2" id="KW-1185">Reference proteome</keyword>
<dbReference type="Gene3D" id="3.80.10.10">
    <property type="entry name" value="Ribonuclease Inhibitor"/>
    <property type="match status" value="1"/>
</dbReference>
<sequence length="580" mass="64086">MNVMAPDFSDLAEPGAYCEIPQEEHRAMALPQLRRVVSHAARRCAEEGWTRFGEALEADKVNLYEVTSFVIKPFTEVKRCSYVEMVAFQEQPAATFVSHWWGESCRDFVACVEQHARDHGLLADRAADAGAGNGGAGPEHYYWVCAYANNQWELDNAVTRDPGESSFRRAMDLASGALSVVDAKAVVFSRIWCCYEVFVALDKVDTMRTCTEIVEIDIPGDAFDEMNFDVKPGTTTVPRDFPPLIRQGDIVRRCNGAEVTSREALAAQVASCGDSVPLVLERSRRYAYSVYTSVPQHTYLPLEEPRAAVGLLNGLAPTDRDVWRKSGRESYFPLDLVKSTLGIQCEDASASKELDRVHILNAICGSEDLDAAVPEAHAKYQELNEVLRGRLLAATWLRLLQEGSVAERGRVTLEEEGAMLARMAPYGLALRSSRLQVLNLNFEMNLVFTHAAAAHLAESLPDTLRVLDLNLLGARCGEGGRLLFAATARMPDLEELISTGEVEGCLAELLPGCPKLREISLREGGCTAETAELFAQAITEKKFPALQVLRFHIAGSCPEPQREVLRRAMLQQEGRLVYLS</sequence>
<accession>A0AA36NKL4</accession>
<dbReference type="SUPFAM" id="SSF52047">
    <property type="entry name" value="RNI-like"/>
    <property type="match status" value="1"/>
</dbReference>
<name>A0AA36NKL4_9DINO</name>
<evidence type="ECO:0000313" key="2">
    <source>
        <dbReference type="Proteomes" id="UP001178507"/>
    </source>
</evidence>
<dbReference type="InterPro" id="IPR032675">
    <property type="entry name" value="LRR_dom_sf"/>
</dbReference>
<reference evidence="1" key="1">
    <citation type="submission" date="2023-08" db="EMBL/GenBank/DDBJ databases">
        <authorList>
            <person name="Chen Y."/>
            <person name="Shah S."/>
            <person name="Dougan E. K."/>
            <person name="Thang M."/>
            <person name="Chan C."/>
        </authorList>
    </citation>
    <scope>NUCLEOTIDE SEQUENCE</scope>
</reference>
<organism evidence="1 2">
    <name type="scientific">Effrenium voratum</name>
    <dbReference type="NCBI Taxonomy" id="2562239"/>
    <lineage>
        <taxon>Eukaryota</taxon>
        <taxon>Sar</taxon>
        <taxon>Alveolata</taxon>
        <taxon>Dinophyceae</taxon>
        <taxon>Suessiales</taxon>
        <taxon>Symbiodiniaceae</taxon>
        <taxon>Effrenium</taxon>
    </lineage>
</organism>
<gene>
    <name evidence="1" type="ORF">EVOR1521_LOCUS31657</name>
</gene>
<proteinExistence type="predicted"/>
<protein>
    <submittedName>
        <fullName evidence="1">Uncharacterized protein</fullName>
    </submittedName>
</protein>
<dbReference type="AlphaFoldDB" id="A0AA36NKL4"/>
<comment type="caution">
    <text evidence="1">The sequence shown here is derived from an EMBL/GenBank/DDBJ whole genome shotgun (WGS) entry which is preliminary data.</text>
</comment>
<dbReference type="EMBL" id="CAUJNA010003848">
    <property type="protein sequence ID" value="CAJ1410944.1"/>
    <property type="molecule type" value="Genomic_DNA"/>
</dbReference>